<dbReference type="GO" id="GO:0071949">
    <property type="term" value="F:FAD binding"/>
    <property type="evidence" value="ECO:0007669"/>
    <property type="project" value="InterPro"/>
</dbReference>
<dbReference type="PROSITE" id="PS51387">
    <property type="entry name" value="FAD_PCMH"/>
    <property type="match status" value="1"/>
</dbReference>
<accession>A0A1H7AMW6</accession>
<dbReference type="RefSeq" id="WP_091832500.1">
    <property type="nucleotide sequence ID" value="NZ_FNZK01000013.1"/>
</dbReference>
<evidence type="ECO:0000256" key="1">
    <source>
        <dbReference type="ARBA" id="ARBA00001974"/>
    </source>
</evidence>
<dbReference type="Gene3D" id="3.30.465.10">
    <property type="match status" value="1"/>
</dbReference>
<evidence type="ECO:0000256" key="4">
    <source>
        <dbReference type="ARBA" id="ARBA00023002"/>
    </source>
</evidence>
<dbReference type="Gene3D" id="1.10.45.10">
    <property type="entry name" value="Vanillyl-alcohol Oxidase, Chain A, domain 4"/>
    <property type="match status" value="1"/>
</dbReference>
<dbReference type="PANTHER" id="PTHR42934:SF2">
    <property type="entry name" value="GLYCOLATE OXIDASE SUBUNIT GLCD"/>
    <property type="match status" value="1"/>
</dbReference>
<keyword evidence="2" id="KW-0285">Flavoprotein</keyword>
<dbReference type="Gene3D" id="3.30.70.2740">
    <property type="match status" value="1"/>
</dbReference>
<sequence length="469" mass="51474">MTKYNPITPAILEQLQKTVGEEYTLIQQQITEEYGHDAATKNDKPQYPEVVILPKDTGEIAKIIKLANQYLIPVTPRGGGSGLAGGAVALYGGILLDLARMNKIIHLDREAQYIVVEPSVRTSDLQATAYQQGFLYAGDPCSNDQCVIAGNIATNAGGNRAVKYGVTADQVYSLEIVTPLGEIVTIGSRLKKNATGYNLPRLLAGSEGTLGIVTKATLKLQPLAPFNPNYLVVMPDLQGVVALVKEVLADTLLDPLSLELIDIKTAKDIEGYQNYPVFGNPVGDCLIVQWEAYSKEEISIRKKRLEEIAKKQGSLVVKAIDGDIIWPARRIWGKAIEAKNPLRFSEDLVVPVDKINEFIDILEDLSQKWTFEFRIAGHAGDGNMHLAIIPQPENTGWQTALPLLRQELYAQTYEIGGRLSGEHGIGFKRKQTLATLADPIELLLMKSIKMAFDPNSILNPGKIFDMEAV</sequence>
<dbReference type="InterPro" id="IPR016166">
    <property type="entry name" value="FAD-bd_PCMH"/>
</dbReference>
<dbReference type="InterPro" id="IPR004113">
    <property type="entry name" value="FAD-bd_oxidored_4_C"/>
</dbReference>
<reference evidence="6 7" key="1">
    <citation type="submission" date="2016-10" db="EMBL/GenBank/DDBJ databases">
        <authorList>
            <person name="de Groot N.N."/>
        </authorList>
    </citation>
    <scope>NUCLEOTIDE SEQUENCE [LARGE SCALE GENOMIC DNA]</scope>
    <source>
        <strain evidence="6 7">DSM 2179</strain>
    </source>
</reference>
<organism evidence="6 7">
    <name type="scientific">Propionispira arboris</name>
    <dbReference type="NCBI Taxonomy" id="84035"/>
    <lineage>
        <taxon>Bacteria</taxon>
        <taxon>Bacillati</taxon>
        <taxon>Bacillota</taxon>
        <taxon>Negativicutes</taxon>
        <taxon>Selenomonadales</taxon>
        <taxon>Selenomonadaceae</taxon>
        <taxon>Propionispira</taxon>
    </lineage>
</organism>
<keyword evidence="3" id="KW-0274">FAD</keyword>
<dbReference type="SUPFAM" id="SSF55103">
    <property type="entry name" value="FAD-linked oxidases, C-terminal domain"/>
    <property type="match status" value="1"/>
</dbReference>
<dbReference type="InterPro" id="IPR051914">
    <property type="entry name" value="FAD-linked_OxidoTrans_Type4"/>
</dbReference>
<dbReference type="PANTHER" id="PTHR42934">
    <property type="entry name" value="GLYCOLATE OXIDASE SUBUNIT GLCD"/>
    <property type="match status" value="1"/>
</dbReference>
<evidence type="ECO:0000313" key="6">
    <source>
        <dbReference type="EMBL" id="SEJ66919.1"/>
    </source>
</evidence>
<keyword evidence="4" id="KW-0560">Oxidoreductase</keyword>
<dbReference type="Proteomes" id="UP000199662">
    <property type="component" value="Unassembled WGS sequence"/>
</dbReference>
<protein>
    <submittedName>
        <fullName evidence="6">Glycolate oxidase</fullName>
    </submittedName>
</protein>
<gene>
    <name evidence="6" type="ORF">SAMN05660742_11353</name>
</gene>
<evidence type="ECO:0000256" key="2">
    <source>
        <dbReference type="ARBA" id="ARBA00022630"/>
    </source>
</evidence>
<dbReference type="InterPro" id="IPR036318">
    <property type="entry name" value="FAD-bd_PCMH-like_sf"/>
</dbReference>
<name>A0A1H7AMW6_9FIRM</name>
<dbReference type="InterPro" id="IPR016164">
    <property type="entry name" value="FAD-linked_Oxase-like_C"/>
</dbReference>
<dbReference type="SUPFAM" id="SSF56176">
    <property type="entry name" value="FAD-binding/transporter-associated domain-like"/>
    <property type="match status" value="1"/>
</dbReference>
<dbReference type="Pfam" id="PF02913">
    <property type="entry name" value="FAD-oxidase_C"/>
    <property type="match status" value="1"/>
</dbReference>
<dbReference type="InterPro" id="IPR016169">
    <property type="entry name" value="FAD-bd_PCMH_sub2"/>
</dbReference>
<dbReference type="GO" id="GO:0016491">
    <property type="term" value="F:oxidoreductase activity"/>
    <property type="evidence" value="ECO:0007669"/>
    <property type="project" value="UniProtKB-KW"/>
</dbReference>
<dbReference type="FunFam" id="1.10.45.10:FF:000001">
    <property type="entry name" value="D-lactate dehydrogenase mitochondrial"/>
    <property type="match status" value="1"/>
</dbReference>
<evidence type="ECO:0000259" key="5">
    <source>
        <dbReference type="PROSITE" id="PS51387"/>
    </source>
</evidence>
<dbReference type="InterPro" id="IPR016171">
    <property type="entry name" value="Vanillyl_alc_oxidase_C-sub2"/>
</dbReference>
<dbReference type="InterPro" id="IPR006094">
    <property type="entry name" value="Oxid_FAD_bind_N"/>
</dbReference>
<dbReference type="Pfam" id="PF01565">
    <property type="entry name" value="FAD_binding_4"/>
    <property type="match status" value="1"/>
</dbReference>
<proteinExistence type="predicted"/>
<keyword evidence="7" id="KW-1185">Reference proteome</keyword>
<dbReference type="EMBL" id="FNZK01000013">
    <property type="protein sequence ID" value="SEJ66919.1"/>
    <property type="molecule type" value="Genomic_DNA"/>
</dbReference>
<feature type="domain" description="FAD-binding PCMH-type" evidence="5">
    <location>
        <begin position="43"/>
        <end position="223"/>
    </location>
</feature>
<dbReference type="STRING" id="84035.SAMN05660742_11353"/>
<evidence type="ECO:0000313" key="7">
    <source>
        <dbReference type="Proteomes" id="UP000199662"/>
    </source>
</evidence>
<dbReference type="AlphaFoldDB" id="A0A1H7AMW6"/>
<comment type="cofactor">
    <cofactor evidence="1">
        <name>FAD</name>
        <dbReference type="ChEBI" id="CHEBI:57692"/>
    </cofactor>
</comment>
<evidence type="ECO:0000256" key="3">
    <source>
        <dbReference type="ARBA" id="ARBA00022827"/>
    </source>
</evidence>